<gene>
    <name evidence="3" type="ORF">GA0070618_6326</name>
</gene>
<organism evidence="3 4">
    <name type="scientific">Micromonospora echinospora</name>
    <name type="common">Micromonospora purpurea</name>
    <dbReference type="NCBI Taxonomy" id="1877"/>
    <lineage>
        <taxon>Bacteria</taxon>
        <taxon>Bacillati</taxon>
        <taxon>Actinomycetota</taxon>
        <taxon>Actinomycetes</taxon>
        <taxon>Micromonosporales</taxon>
        <taxon>Micromonosporaceae</taxon>
        <taxon>Micromonospora</taxon>
    </lineage>
</organism>
<dbReference type="AlphaFoldDB" id="A0A1C5A540"/>
<accession>A0A1C5A540</accession>
<evidence type="ECO:0000256" key="1">
    <source>
        <dbReference type="ARBA" id="ARBA00022729"/>
    </source>
</evidence>
<keyword evidence="4" id="KW-1185">Reference proteome</keyword>
<dbReference type="PANTHER" id="PTHR35936:SF17">
    <property type="entry name" value="ARGININE-BINDING EXTRACELLULAR PROTEIN ARTP"/>
    <property type="match status" value="1"/>
</dbReference>
<proteinExistence type="predicted"/>
<dbReference type="InParanoid" id="A0A1C5A540"/>
<dbReference type="PANTHER" id="PTHR35936">
    <property type="entry name" value="MEMBRANE-BOUND LYTIC MUREIN TRANSGLYCOSYLASE F"/>
    <property type="match status" value="1"/>
</dbReference>
<dbReference type="InterPro" id="IPR001638">
    <property type="entry name" value="Solute-binding_3/MltF_N"/>
</dbReference>
<keyword evidence="1" id="KW-0732">Signal</keyword>
<evidence type="ECO:0000313" key="4">
    <source>
        <dbReference type="Proteomes" id="UP000198253"/>
    </source>
</evidence>
<protein>
    <submittedName>
        <fullName evidence="3">Amino acid ABC transporter substrate-binding protein, PAAT family</fullName>
    </submittedName>
</protein>
<dbReference type="RefSeq" id="WP_088984875.1">
    <property type="nucleotide sequence ID" value="NZ_LT607413.1"/>
</dbReference>
<name>A0A1C5A540_MICEC</name>
<dbReference type="EMBL" id="LT607413">
    <property type="protein sequence ID" value="SCF40330.1"/>
    <property type="molecule type" value="Genomic_DNA"/>
</dbReference>
<reference evidence="4" key="1">
    <citation type="submission" date="2016-06" db="EMBL/GenBank/DDBJ databases">
        <authorList>
            <person name="Varghese N."/>
            <person name="Submissions Spin"/>
        </authorList>
    </citation>
    <scope>NUCLEOTIDE SEQUENCE [LARGE SCALE GENOMIC DNA]</scope>
    <source>
        <strain evidence="4">DSM 43816</strain>
    </source>
</reference>
<feature type="domain" description="Solute-binding protein family 3/N-terminal" evidence="2">
    <location>
        <begin position="78"/>
        <end position="301"/>
    </location>
</feature>
<dbReference type="Pfam" id="PF00497">
    <property type="entry name" value="SBP_bac_3"/>
    <property type="match status" value="1"/>
</dbReference>
<evidence type="ECO:0000313" key="3">
    <source>
        <dbReference type="EMBL" id="SCF40330.1"/>
    </source>
</evidence>
<sequence length="320" mass="33606">MFTAFKELERGAGRPMNGKRDDVRLERANRVARRHLLRGGLGVTAAAVASPLLAACGGGSASGEGGTSIERLRSDGAKFGVTAGPPSSGVEGGKAIGILPEVAEVVLKRLGVERFEPVLTSFDGIIPGLQAGRVDLALPGLYITAARCKAIQFSHPVLRYGDALVVPHGNPGNFRTIEEVAKSDAKVGTVAGSAGATQLKQLGVPANRQVIFPDLPSILEGMKAGRVEVSASDAIALGYLVKQESLSGDLDLVPLPTAKFSGAIGFAKNATDLRKVFNDELRKAQAEGVLTPIYQKWNAPADAFEGVDKLTWEEQCRIAE</sequence>
<dbReference type="OrthoDB" id="4633994at2"/>
<evidence type="ECO:0000259" key="2">
    <source>
        <dbReference type="SMART" id="SM00062"/>
    </source>
</evidence>
<dbReference type="Proteomes" id="UP000198253">
    <property type="component" value="Chromosome I"/>
</dbReference>
<dbReference type="SUPFAM" id="SSF53850">
    <property type="entry name" value="Periplasmic binding protein-like II"/>
    <property type="match status" value="1"/>
</dbReference>
<dbReference type="Gene3D" id="3.40.190.10">
    <property type="entry name" value="Periplasmic binding protein-like II"/>
    <property type="match status" value="2"/>
</dbReference>
<dbReference type="SMART" id="SM00062">
    <property type="entry name" value="PBPb"/>
    <property type="match status" value="1"/>
</dbReference>